<dbReference type="SUPFAM" id="SSF50494">
    <property type="entry name" value="Trypsin-like serine proteases"/>
    <property type="match status" value="1"/>
</dbReference>
<dbReference type="AlphaFoldDB" id="A0A1D7QLI6"/>
<organism evidence="1 2">
    <name type="scientific">Pedobacter steynii</name>
    <dbReference type="NCBI Taxonomy" id="430522"/>
    <lineage>
        <taxon>Bacteria</taxon>
        <taxon>Pseudomonadati</taxon>
        <taxon>Bacteroidota</taxon>
        <taxon>Sphingobacteriia</taxon>
        <taxon>Sphingobacteriales</taxon>
        <taxon>Sphingobacteriaceae</taxon>
        <taxon>Pedobacter</taxon>
    </lineage>
</organism>
<dbReference type="InterPro" id="IPR009003">
    <property type="entry name" value="Peptidase_S1_PA"/>
</dbReference>
<dbReference type="Proteomes" id="UP000094313">
    <property type="component" value="Chromosome"/>
</dbReference>
<reference evidence="1 2" key="1">
    <citation type="submission" date="2016-08" db="EMBL/GenBank/DDBJ databases">
        <authorList>
            <person name="Seilhamer J.J."/>
        </authorList>
    </citation>
    <scope>NUCLEOTIDE SEQUENCE [LARGE SCALE GENOMIC DNA]</scope>
    <source>
        <strain evidence="1 2">DX4</strain>
    </source>
</reference>
<name>A0A1D7QLI6_9SPHI</name>
<gene>
    <name evidence="1" type="ORF">BFS30_21660</name>
</gene>
<dbReference type="KEGG" id="psty:BFS30_21660"/>
<protein>
    <recommendedName>
        <fullName evidence="3">Trypsin-like peptidase domain-containing protein</fullName>
    </recommendedName>
</protein>
<dbReference type="EMBL" id="CP017141">
    <property type="protein sequence ID" value="AOM79534.1"/>
    <property type="molecule type" value="Genomic_DNA"/>
</dbReference>
<evidence type="ECO:0000313" key="2">
    <source>
        <dbReference type="Proteomes" id="UP000094313"/>
    </source>
</evidence>
<evidence type="ECO:0008006" key="3">
    <source>
        <dbReference type="Google" id="ProtNLM"/>
    </source>
</evidence>
<keyword evidence="2" id="KW-1185">Reference proteome</keyword>
<accession>A0A1D7QLI6</accession>
<sequence>MPFRDQPGVIDIDLGMKRVADQSTNELSIRFKLREKVQLNFLKSHQVFPQKIGEFSTDVIQIDPQLESQWVEPTNAVRPLRGGLQIFGERYLGSEHRGTLGCIFNLNGHFLGLTNYHVLYGRLDEDEVRQRAVGKELVFQNDGNPPDKAIGRCFRAFDMLTDYATVEIDPQVGRIPEINGFPGSTDPILIAPINKLKIGFTKVKKSGIITGITYGLVDGRSLVYPGKFTIIPDPNAPKAPLSKKGDSGAAWIINDASENVRLAILHTGSETPGTAYGHAFQVILNHINAHSS</sequence>
<proteinExistence type="predicted"/>
<evidence type="ECO:0000313" key="1">
    <source>
        <dbReference type="EMBL" id="AOM79534.1"/>
    </source>
</evidence>